<evidence type="ECO:0000256" key="1">
    <source>
        <dbReference type="PROSITE-ProRule" id="PRU00285"/>
    </source>
</evidence>
<dbReference type="Gene3D" id="2.60.40.790">
    <property type="match status" value="1"/>
</dbReference>
<dbReference type="EMBL" id="JACRSN010000001">
    <property type="protein sequence ID" value="MBC8532513.1"/>
    <property type="molecule type" value="Genomic_DNA"/>
</dbReference>
<comment type="similarity">
    <text evidence="1 2">Belongs to the small heat shock protein (HSP20) family.</text>
</comment>
<name>A0A926D6X1_9FIRM</name>
<dbReference type="SUPFAM" id="SSF49764">
    <property type="entry name" value="HSP20-like chaperones"/>
    <property type="match status" value="1"/>
</dbReference>
<protein>
    <submittedName>
        <fullName evidence="4">Hsp20/alpha crystallin family protein</fullName>
    </submittedName>
</protein>
<dbReference type="AlphaFoldDB" id="A0A926D6X1"/>
<organism evidence="4 5">
    <name type="scientific">Yeguia hominis</name>
    <dbReference type="NCBI Taxonomy" id="2763662"/>
    <lineage>
        <taxon>Bacteria</taxon>
        <taxon>Bacillati</taxon>
        <taxon>Bacillota</taxon>
        <taxon>Clostridia</taxon>
        <taxon>Eubacteriales</taxon>
        <taxon>Yeguiaceae</taxon>
        <taxon>Yeguia</taxon>
    </lineage>
</organism>
<accession>A0A926D6X1</accession>
<dbReference type="PANTHER" id="PTHR11527">
    <property type="entry name" value="HEAT-SHOCK PROTEIN 20 FAMILY MEMBER"/>
    <property type="match status" value="1"/>
</dbReference>
<dbReference type="Proteomes" id="UP000651482">
    <property type="component" value="Unassembled WGS sequence"/>
</dbReference>
<dbReference type="RefSeq" id="WP_249317715.1">
    <property type="nucleotide sequence ID" value="NZ_JACRSN010000001.1"/>
</dbReference>
<sequence length="139" mass="16190">MFELTPFGRRNHDLFRDFENNFFGDHFMSANSFCTDIKDKGDKYVLEADLPGFDKEDIKVDIHDHYLTISAEHNECTDEKDKDGNYIRRERSYGSFSRSFQITDVKTDAIEASYKHGVLKLVMPKKDAVAPTSRRLEIQ</sequence>
<comment type="caution">
    <text evidence="4">The sequence shown here is derived from an EMBL/GenBank/DDBJ whole genome shotgun (WGS) entry which is preliminary data.</text>
</comment>
<dbReference type="PROSITE" id="PS01031">
    <property type="entry name" value="SHSP"/>
    <property type="match status" value="1"/>
</dbReference>
<evidence type="ECO:0000313" key="4">
    <source>
        <dbReference type="EMBL" id="MBC8532513.1"/>
    </source>
</evidence>
<dbReference type="InterPro" id="IPR002068">
    <property type="entry name" value="A-crystallin/Hsp20_dom"/>
</dbReference>
<feature type="domain" description="SHSP" evidence="3">
    <location>
        <begin position="24"/>
        <end position="139"/>
    </location>
</feature>
<evidence type="ECO:0000259" key="3">
    <source>
        <dbReference type="PROSITE" id="PS01031"/>
    </source>
</evidence>
<evidence type="ECO:0000313" key="5">
    <source>
        <dbReference type="Proteomes" id="UP000651482"/>
    </source>
</evidence>
<dbReference type="InterPro" id="IPR031107">
    <property type="entry name" value="Small_HSP"/>
</dbReference>
<gene>
    <name evidence="4" type="ORF">IAG03_00560</name>
</gene>
<dbReference type="Pfam" id="PF00011">
    <property type="entry name" value="HSP20"/>
    <property type="match status" value="1"/>
</dbReference>
<proteinExistence type="inferred from homology"/>
<evidence type="ECO:0000256" key="2">
    <source>
        <dbReference type="RuleBase" id="RU003616"/>
    </source>
</evidence>
<keyword evidence="5" id="KW-1185">Reference proteome</keyword>
<reference evidence="4" key="1">
    <citation type="submission" date="2020-08" db="EMBL/GenBank/DDBJ databases">
        <title>Genome public.</title>
        <authorList>
            <person name="Liu C."/>
            <person name="Sun Q."/>
        </authorList>
    </citation>
    <scope>NUCLEOTIDE SEQUENCE</scope>
    <source>
        <strain evidence="4">NSJ-40</strain>
    </source>
</reference>
<dbReference type="CDD" id="cd06471">
    <property type="entry name" value="ACD_LpsHSP_like"/>
    <property type="match status" value="1"/>
</dbReference>
<dbReference type="InterPro" id="IPR008978">
    <property type="entry name" value="HSP20-like_chaperone"/>
</dbReference>